<dbReference type="PANTHER" id="PTHR40743:SF1">
    <property type="entry name" value="POSSIBLE GLYCOSYLTRANSFERASE"/>
    <property type="match status" value="1"/>
</dbReference>
<reference evidence="1 2" key="1">
    <citation type="journal article" date="2018" name="Mol. Biol. Evol.">
        <title>Analysis of the draft genome of the red seaweed Gracilariopsis chorda provides insights into genome size evolution in Rhodophyta.</title>
        <authorList>
            <person name="Lee J."/>
            <person name="Yang E.C."/>
            <person name="Graf L."/>
            <person name="Yang J.H."/>
            <person name="Qiu H."/>
            <person name="Zel Zion U."/>
            <person name="Chan C.X."/>
            <person name="Stephens T.G."/>
            <person name="Weber A.P.M."/>
            <person name="Boo G.H."/>
            <person name="Boo S.M."/>
            <person name="Kim K.M."/>
            <person name="Shin Y."/>
            <person name="Jung M."/>
            <person name="Lee S.J."/>
            <person name="Yim H.S."/>
            <person name="Lee J.H."/>
            <person name="Bhattacharya D."/>
            <person name="Yoon H.S."/>
        </authorList>
    </citation>
    <scope>NUCLEOTIDE SEQUENCE [LARGE SCALE GENOMIC DNA]</scope>
    <source>
        <strain evidence="1 2">SKKU-2015</strain>
        <tissue evidence="1">Whole body</tissue>
    </source>
</reference>
<protein>
    <submittedName>
        <fullName evidence="1">Uncharacterized protein</fullName>
    </submittedName>
</protein>
<dbReference type="Proteomes" id="UP000247409">
    <property type="component" value="Unassembled WGS sequence"/>
</dbReference>
<dbReference type="Gene3D" id="3.40.50.11340">
    <property type="match status" value="1"/>
</dbReference>
<dbReference type="Gene3D" id="3.40.50.11350">
    <property type="match status" value="1"/>
</dbReference>
<proteinExistence type="predicted"/>
<evidence type="ECO:0000313" key="1">
    <source>
        <dbReference type="EMBL" id="PXF45642.1"/>
    </source>
</evidence>
<gene>
    <name evidence="1" type="ORF">BWQ96_04546</name>
</gene>
<organism evidence="1 2">
    <name type="scientific">Gracilariopsis chorda</name>
    <dbReference type="NCBI Taxonomy" id="448386"/>
    <lineage>
        <taxon>Eukaryota</taxon>
        <taxon>Rhodophyta</taxon>
        <taxon>Florideophyceae</taxon>
        <taxon>Rhodymeniophycidae</taxon>
        <taxon>Gracilariales</taxon>
        <taxon>Gracilariaceae</taxon>
        <taxon>Gracilariopsis</taxon>
    </lineage>
</organism>
<dbReference type="OrthoDB" id="6018at2759"/>
<name>A0A2V3IU55_9FLOR</name>
<sequence>MAFSVFPVNVFSSAVRRAIRRYSRTLSVSGRRTKLLPARLSTCHTLSLAAVLSLTAVLYVVRLASTQPEEPFSVFNRQRLLGSNSISSLTTPFAPATDTSPPLLTALGPLRNHVDAIVANGAAPHHALVHVYMLPPHVVAHMAPSLAATLYWKLVYTDVITALHSGTSGPVFEARARVLFIHTQNGLGNRLRALASGLAIARATQRVPVVVWEKDPHLGADIAEIFSTSANGSDIDTVLYKDLVVMHSFAEWRTVAAANCTWHGVSYMEKDGLGAEPSVVMHFQMPNRTVDASESMRVARDVKVSDTKVQLTARHVELHDGDARLNSNGGLIHVGKHVYFKSAYVANTEPDELSTRSVVNHELRQLRPSAAVMQIVDSLDGGALRNAIGVHIRSRSLAHDNVDVRTRCEYTRAGARVTDYWRSRSSVAVFVKKMRWAIRREKHVRFFVATDDVAVLRSLRKRFGERIMWIERGCDDRREGCVKFAMADLMCLARTRKIYGSNWSSFSEAAGRLGNKSVYLSGYHFGRRRGLRRRWDRVYMGVGRVFDSVMWWWPSWLTLPWKRCA</sequence>
<evidence type="ECO:0000313" key="2">
    <source>
        <dbReference type="Proteomes" id="UP000247409"/>
    </source>
</evidence>
<dbReference type="PANTHER" id="PTHR40743">
    <property type="entry name" value="NUCLEOTIDE-DIPHOSPHO-SUGAR TRANSFERASE CONTAINING PROTEIN"/>
    <property type="match status" value="1"/>
</dbReference>
<keyword evidence="2" id="KW-1185">Reference proteome</keyword>
<accession>A0A2V3IU55</accession>
<comment type="caution">
    <text evidence="1">The sequence shown here is derived from an EMBL/GenBank/DDBJ whole genome shotgun (WGS) entry which is preliminary data.</text>
</comment>
<dbReference type="AlphaFoldDB" id="A0A2V3IU55"/>
<dbReference type="EMBL" id="NBIV01000055">
    <property type="protein sequence ID" value="PXF45642.1"/>
    <property type="molecule type" value="Genomic_DNA"/>
</dbReference>